<name>A0ABM3RR06_SPIOL</name>
<dbReference type="InterPro" id="IPR005135">
    <property type="entry name" value="Endo/exonuclease/phosphatase"/>
</dbReference>
<organism evidence="3 4">
    <name type="scientific">Spinacia oleracea</name>
    <name type="common">Spinach</name>
    <dbReference type="NCBI Taxonomy" id="3562"/>
    <lineage>
        <taxon>Eukaryota</taxon>
        <taxon>Viridiplantae</taxon>
        <taxon>Streptophyta</taxon>
        <taxon>Embryophyta</taxon>
        <taxon>Tracheophyta</taxon>
        <taxon>Spermatophyta</taxon>
        <taxon>Magnoliopsida</taxon>
        <taxon>eudicotyledons</taxon>
        <taxon>Gunneridae</taxon>
        <taxon>Pentapetalae</taxon>
        <taxon>Caryophyllales</taxon>
        <taxon>Chenopodiaceae</taxon>
        <taxon>Chenopodioideae</taxon>
        <taxon>Anserineae</taxon>
        <taxon>Spinacia</taxon>
    </lineage>
</organism>
<accession>A0ABM3RR06</accession>
<dbReference type="GeneID" id="110787804"/>
<evidence type="ECO:0000313" key="4">
    <source>
        <dbReference type="RefSeq" id="XP_056698053.1"/>
    </source>
</evidence>
<dbReference type="Proteomes" id="UP000813463">
    <property type="component" value="Chromosome 4"/>
</dbReference>
<dbReference type="RefSeq" id="XP_056698053.1">
    <property type="nucleotide sequence ID" value="XM_056842075.1"/>
</dbReference>
<dbReference type="Pfam" id="PF13966">
    <property type="entry name" value="zf-RVT"/>
    <property type="match status" value="1"/>
</dbReference>
<reference evidence="3" key="1">
    <citation type="journal article" date="2021" name="Nat. Commun.">
        <title>Genomic analyses provide insights into spinach domestication and the genetic basis of agronomic traits.</title>
        <authorList>
            <person name="Cai X."/>
            <person name="Sun X."/>
            <person name="Xu C."/>
            <person name="Sun H."/>
            <person name="Wang X."/>
            <person name="Ge C."/>
            <person name="Zhang Z."/>
            <person name="Wang Q."/>
            <person name="Fei Z."/>
            <person name="Jiao C."/>
            <person name="Wang Q."/>
        </authorList>
    </citation>
    <scope>NUCLEOTIDE SEQUENCE [LARGE SCALE GENOMIC DNA]</scope>
    <source>
        <strain evidence="3">cv. Varoflay</strain>
    </source>
</reference>
<feature type="domain" description="Reverse transcriptase" evidence="2">
    <location>
        <begin position="395"/>
        <end position="625"/>
    </location>
</feature>
<dbReference type="SUPFAM" id="SSF56672">
    <property type="entry name" value="DNA/RNA polymerases"/>
    <property type="match status" value="1"/>
</dbReference>
<dbReference type="PROSITE" id="PS50878">
    <property type="entry name" value="RT_POL"/>
    <property type="match status" value="1"/>
</dbReference>
<protein>
    <recommendedName>
        <fullName evidence="2">Reverse transcriptase domain-containing protein</fullName>
    </recommendedName>
</protein>
<keyword evidence="3" id="KW-1185">Reference proteome</keyword>
<evidence type="ECO:0000259" key="2">
    <source>
        <dbReference type="PROSITE" id="PS50878"/>
    </source>
</evidence>
<dbReference type="Pfam" id="PF03372">
    <property type="entry name" value="Exo_endo_phos"/>
    <property type="match status" value="1"/>
</dbReference>
<evidence type="ECO:0000256" key="1">
    <source>
        <dbReference type="SAM" id="MobiDB-lite"/>
    </source>
</evidence>
<dbReference type="InterPro" id="IPR043502">
    <property type="entry name" value="DNA/RNA_pol_sf"/>
</dbReference>
<dbReference type="CDD" id="cd01650">
    <property type="entry name" value="RT_nLTR_like"/>
    <property type="match status" value="1"/>
</dbReference>
<dbReference type="InterPro" id="IPR000477">
    <property type="entry name" value="RT_dom"/>
</dbReference>
<evidence type="ECO:0000313" key="3">
    <source>
        <dbReference type="Proteomes" id="UP000813463"/>
    </source>
</evidence>
<proteinExistence type="predicted"/>
<dbReference type="InterPro" id="IPR026960">
    <property type="entry name" value="RVT-Znf"/>
</dbReference>
<gene>
    <name evidence="4" type="primary">LOC110787804</name>
</gene>
<sequence length="1117" mass="127572">MNISTWNMRGLNDPIKVVEIKKFLASNNISVVALLETKVQEKNSSKIQKKIGNGWQWIMNYECSPRGRVWICWKYAVVSVQLLHKTEFCIHCTVATKNGLFSTTFSAVYGLHSVDTRKPMWREITNFSSTVTCPWLVMGDFNAVLLAPDRVNGNAVTEGETKYFDSCMDLAGLAELKSCRSYYSWSNKGQGNLRICSRIYRAIANALWHSKFVDAVVDYLPPGISDHSPLKGMDVSCPRSGSMLKVWTKLKAVKQGLKELHHKDFAKLDERIEGLRVDLGQIQTQLAACPTDSNVQQSERECSETLKKFLHIQESAYRQKARIQWLQVGDSNSKLFFSAMKERIAKNTSSLIGVDVGVVRKGKQLSATDAEMLVVPISDAEIDAAIKDVYEAVKEFFRTGVMLKQVNNTSVTLVPKIQNASCVKDFRPIACCLVVYKIISKILTARMQSVIGKVCYSRKYISPRCMIKVDLKKAYDSLEWPFLKTMLSELGFPVKFVNWVMQCLYSVSYSIMINGCPTKPIPANKGLRQGDPISPYLFSLGMEYLSRCLPALADNPEFSYHPRCKKLDLTHMMFADDLLMFSRADESAVKALFDAFTKFSLASGLEANLHKSEGSFPFRYLGVPLTTRKLSFTYCKHLIDRTVARIKSWTSKFLSYAGRLQLVKSVLFGIQLYWCQIFVMPKKVMKEIQRICRCFLWSGTDAESRKASVSWEQLCFPKSCGGWNLKDLTVWNKAAVLKHCWALALKQDRLWVRWIHAYYIQHRDFWTMSIPNGLTWSLRKIWHNREVFLQANGVDQFVQAGKFKIQKMYKFLHPVGVQVGWKRLICNSHASPKSTFIVWLAVQNKLATKDRLISWHLNIDGTCGLYQLESESLDHLFFSCSYSKEIWRQVLIHLGVTRAVLPWQEEVQIAVKRSRSKKKKACKYSIAFIESVYCIWLQRNSKVFRDHVDPVKAVVSNIMFNVECRCQFRILWVTLLNRWLSMSGCHHTARTVRLWDMIVLRQKSILQDLDQLLFRKKKVVKVGKPKAVQPAPEAKDTDDLNNKTAAQENDGENGELSVTDRPFTPLAPIHDEGWRVVSRRRRDIRTPAQTVGLAEVHLSEGDLVVGSDGVDFSTDPP</sequence>
<dbReference type="SUPFAM" id="SSF56219">
    <property type="entry name" value="DNase I-like"/>
    <property type="match status" value="1"/>
</dbReference>
<dbReference type="Gene3D" id="3.60.10.10">
    <property type="entry name" value="Endonuclease/exonuclease/phosphatase"/>
    <property type="match status" value="1"/>
</dbReference>
<dbReference type="PANTHER" id="PTHR33116:SF84">
    <property type="entry name" value="RNA-DIRECTED DNA POLYMERASE"/>
    <property type="match status" value="1"/>
</dbReference>
<dbReference type="Pfam" id="PF00078">
    <property type="entry name" value="RVT_1"/>
    <property type="match status" value="1"/>
</dbReference>
<reference evidence="4" key="2">
    <citation type="submission" date="2025-08" db="UniProtKB">
        <authorList>
            <consortium name="RefSeq"/>
        </authorList>
    </citation>
    <scope>IDENTIFICATION</scope>
    <source>
        <tissue evidence="4">Leaf</tissue>
    </source>
</reference>
<dbReference type="PANTHER" id="PTHR33116">
    <property type="entry name" value="REVERSE TRANSCRIPTASE ZINC-BINDING DOMAIN-CONTAINING PROTEIN-RELATED-RELATED"/>
    <property type="match status" value="1"/>
</dbReference>
<dbReference type="InterPro" id="IPR036691">
    <property type="entry name" value="Endo/exonu/phosph_ase_sf"/>
</dbReference>
<feature type="region of interest" description="Disordered" evidence="1">
    <location>
        <begin position="1025"/>
        <end position="1065"/>
    </location>
</feature>